<dbReference type="EMBL" id="SPUK01000007">
    <property type="protein sequence ID" value="TQV95891.1"/>
    <property type="molecule type" value="Genomic_DNA"/>
</dbReference>
<dbReference type="Proteomes" id="UP000315783">
    <property type="component" value="Unassembled WGS sequence"/>
</dbReference>
<evidence type="ECO:0000313" key="4">
    <source>
        <dbReference type="Proteomes" id="UP000315783"/>
    </source>
</evidence>
<feature type="transmembrane region" description="Helical" evidence="2">
    <location>
        <begin position="155"/>
        <end position="174"/>
    </location>
</feature>
<keyword evidence="4" id="KW-1185">Reference proteome</keyword>
<feature type="region of interest" description="Disordered" evidence="1">
    <location>
        <begin position="1"/>
        <end position="27"/>
    </location>
</feature>
<accession>A0A545V2F3</accession>
<dbReference type="AlphaFoldDB" id="A0A545V2F3"/>
<keyword evidence="2" id="KW-0472">Membrane</keyword>
<organism evidence="3 4">
    <name type="scientific">Cordyceps javanica</name>
    <dbReference type="NCBI Taxonomy" id="43265"/>
    <lineage>
        <taxon>Eukaryota</taxon>
        <taxon>Fungi</taxon>
        <taxon>Dikarya</taxon>
        <taxon>Ascomycota</taxon>
        <taxon>Pezizomycotina</taxon>
        <taxon>Sordariomycetes</taxon>
        <taxon>Hypocreomycetidae</taxon>
        <taxon>Hypocreales</taxon>
        <taxon>Cordycipitaceae</taxon>
        <taxon>Cordyceps</taxon>
    </lineage>
</organism>
<evidence type="ECO:0000256" key="1">
    <source>
        <dbReference type="SAM" id="MobiDB-lite"/>
    </source>
</evidence>
<protein>
    <submittedName>
        <fullName evidence="3">Uncharacterized protein</fullName>
    </submittedName>
</protein>
<keyword evidence="2" id="KW-0812">Transmembrane</keyword>
<reference evidence="3 4" key="1">
    <citation type="journal article" date="2019" name="Appl. Microbiol. Biotechnol.">
        <title>Genome sequence of Isaria javanica and comparative genome analysis insights into family S53 peptidase evolution in fungal entomopathogens.</title>
        <authorList>
            <person name="Lin R."/>
            <person name="Zhang X."/>
            <person name="Xin B."/>
            <person name="Zou M."/>
            <person name="Gao Y."/>
            <person name="Qin F."/>
            <person name="Hu Q."/>
            <person name="Xie B."/>
            <person name="Cheng X."/>
        </authorList>
    </citation>
    <scope>NUCLEOTIDE SEQUENCE [LARGE SCALE GENOMIC DNA]</scope>
    <source>
        <strain evidence="3 4">IJ1G</strain>
    </source>
</reference>
<proteinExistence type="predicted"/>
<evidence type="ECO:0000256" key="2">
    <source>
        <dbReference type="SAM" id="Phobius"/>
    </source>
</evidence>
<gene>
    <name evidence="3" type="ORF">IF1G_05720</name>
</gene>
<evidence type="ECO:0000313" key="3">
    <source>
        <dbReference type="EMBL" id="TQV95891.1"/>
    </source>
</evidence>
<name>A0A545V2F3_9HYPO</name>
<feature type="transmembrane region" description="Helical" evidence="2">
    <location>
        <begin position="110"/>
        <end position="135"/>
    </location>
</feature>
<sequence length="218" mass="25175">MHGLRKRPSITNPASKPAEAQRQPTHTHEPILERILPCRVRSTDGGERGRGAILMDGRMHLGPLPFRPASYLHLSYQYQYHLREQWVCGTSMYMNTYQYRRERGERSCTILTIIYAARLFYSIICLLAAGCLLSITTQPFLTTYASILQRKHVHAPRRCQIFFFFFSLSLFLSLPSPLHPPGRLLAPPRLPVPHGPDYWRNVPRRLGETAKNKIKHKT</sequence>
<comment type="caution">
    <text evidence="3">The sequence shown here is derived from an EMBL/GenBank/DDBJ whole genome shotgun (WGS) entry which is preliminary data.</text>
</comment>
<keyword evidence="2" id="KW-1133">Transmembrane helix</keyword>